<protein>
    <submittedName>
        <fullName evidence="6">Transcriptional regulator, MerR family</fullName>
    </submittedName>
</protein>
<dbReference type="InterPro" id="IPR009061">
    <property type="entry name" value="DNA-bd_dom_put_sf"/>
</dbReference>
<organism evidence="6">
    <name type="scientific">uncultured Aureispira sp</name>
    <dbReference type="NCBI Taxonomy" id="1331704"/>
    <lineage>
        <taxon>Bacteria</taxon>
        <taxon>Pseudomonadati</taxon>
        <taxon>Bacteroidota</taxon>
        <taxon>Saprospiria</taxon>
        <taxon>Saprospirales</taxon>
        <taxon>Saprospiraceae</taxon>
        <taxon>Aureispira</taxon>
        <taxon>environmental samples</taxon>
    </lineage>
</organism>
<accession>A0A6S6SWD7</accession>
<proteinExistence type="predicted"/>
<dbReference type="InterPro" id="IPR003759">
    <property type="entry name" value="Cbl-bd_cap"/>
</dbReference>
<dbReference type="GO" id="GO:0031419">
    <property type="term" value="F:cobalamin binding"/>
    <property type="evidence" value="ECO:0007669"/>
    <property type="project" value="InterPro"/>
</dbReference>
<dbReference type="GO" id="GO:0046872">
    <property type="term" value="F:metal ion binding"/>
    <property type="evidence" value="ECO:0007669"/>
    <property type="project" value="InterPro"/>
</dbReference>
<dbReference type="Gene3D" id="1.10.1240.10">
    <property type="entry name" value="Methionine synthase domain"/>
    <property type="match status" value="1"/>
</dbReference>
<feature type="domain" description="HTH merR-type" evidence="5">
    <location>
        <begin position="3"/>
        <end position="72"/>
    </location>
</feature>
<evidence type="ECO:0000313" key="6">
    <source>
        <dbReference type="EMBL" id="CAA6810414.1"/>
    </source>
</evidence>
<dbReference type="Gene3D" id="3.40.50.280">
    <property type="entry name" value="Cobalamin-binding domain"/>
    <property type="match status" value="1"/>
</dbReference>
<dbReference type="SUPFAM" id="SSF52242">
    <property type="entry name" value="Cobalamin (vitamin B12)-binding domain"/>
    <property type="match status" value="1"/>
</dbReference>
<evidence type="ECO:0000256" key="1">
    <source>
        <dbReference type="ARBA" id="ARBA00022491"/>
    </source>
</evidence>
<dbReference type="InterPro" id="IPR047057">
    <property type="entry name" value="MerR_fam"/>
</dbReference>
<dbReference type="SMART" id="SM00422">
    <property type="entry name" value="HTH_MERR"/>
    <property type="match status" value="1"/>
</dbReference>
<dbReference type="Gene3D" id="1.10.1660.10">
    <property type="match status" value="1"/>
</dbReference>
<dbReference type="GO" id="GO:0003700">
    <property type="term" value="F:DNA-binding transcription factor activity"/>
    <property type="evidence" value="ECO:0007669"/>
    <property type="project" value="InterPro"/>
</dbReference>
<dbReference type="InterPro" id="IPR036724">
    <property type="entry name" value="Cobalamin-bd_sf"/>
</dbReference>
<reference evidence="6" key="1">
    <citation type="submission" date="2020-01" db="EMBL/GenBank/DDBJ databases">
        <authorList>
            <person name="Meier V. D."/>
            <person name="Meier V D."/>
        </authorList>
    </citation>
    <scope>NUCLEOTIDE SEQUENCE</scope>
    <source>
        <strain evidence="6">HLG_WM_MAG_10</strain>
    </source>
</reference>
<keyword evidence="2" id="KW-0805">Transcription regulation</keyword>
<dbReference type="PROSITE" id="PS50937">
    <property type="entry name" value="HTH_MERR_2"/>
    <property type="match status" value="1"/>
</dbReference>
<dbReference type="PANTHER" id="PTHR30204:SF69">
    <property type="entry name" value="MERR-FAMILY TRANSCRIPTIONAL REGULATOR"/>
    <property type="match status" value="1"/>
</dbReference>
<dbReference type="CDD" id="cd01104">
    <property type="entry name" value="HTH_MlrA-CarA"/>
    <property type="match status" value="1"/>
</dbReference>
<keyword evidence="3" id="KW-0238">DNA-binding</keyword>
<name>A0A6S6SWD7_9BACT</name>
<dbReference type="Pfam" id="PF13411">
    <property type="entry name" value="MerR_1"/>
    <property type="match status" value="1"/>
</dbReference>
<evidence type="ECO:0000259" key="5">
    <source>
        <dbReference type="PROSITE" id="PS50937"/>
    </source>
</evidence>
<sequence>MANYSIRDLAKLSGIKAHTIRIWEQRYSIIEPKRTASNIRYYTDQDLKFLMNIAFLNRKGIRISKIAKLSKEEIKTEVDKLSETEAEHTDNFQSLAMAMMELDEPKIGKILSKCFSQNGVEDTILNVLVPFLEKASLLWLTGSISSMHEQFASCVIRRRILTEITKLKTKKGQDLPKILLYLPEGDQQELYLMFVQYLLKKRNIEVVYLGTKVDIEDLQLAASIHKPNFIYTIISERHKCYVPACYIGRLSEGMEVPHLLISGFQHTMKQSESPDNVTVLEDLNELLEFFSN</sequence>
<evidence type="ECO:0000256" key="3">
    <source>
        <dbReference type="ARBA" id="ARBA00023125"/>
    </source>
</evidence>
<dbReference type="GO" id="GO:0003677">
    <property type="term" value="F:DNA binding"/>
    <property type="evidence" value="ECO:0007669"/>
    <property type="project" value="UniProtKB-KW"/>
</dbReference>
<dbReference type="PANTHER" id="PTHR30204">
    <property type="entry name" value="REDOX-CYCLING DRUG-SENSING TRANSCRIPTIONAL ACTIVATOR SOXR"/>
    <property type="match status" value="1"/>
</dbReference>
<dbReference type="EMBL" id="CACVAQ010000165">
    <property type="protein sequence ID" value="CAA6810414.1"/>
    <property type="molecule type" value="Genomic_DNA"/>
</dbReference>
<dbReference type="InterPro" id="IPR036594">
    <property type="entry name" value="Meth_synthase_dom"/>
</dbReference>
<gene>
    <name evidence="6" type="ORF">HELGO_WM37259</name>
</gene>
<evidence type="ECO:0000256" key="2">
    <source>
        <dbReference type="ARBA" id="ARBA00023015"/>
    </source>
</evidence>
<dbReference type="SUPFAM" id="SSF46955">
    <property type="entry name" value="Putative DNA-binding domain"/>
    <property type="match status" value="1"/>
</dbReference>
<dbReference type="AlphaFoldDB" id="A0A6S6SWD7"/>
<dbReference type="Pfam" id="PF02607">
    <property type="entry name" value="B12-binding_2"/>
    <property type="match status" value="1"/>
</dbReference>
<evidence type="ECO:0000256" key="4">
    <source>
        <dbReference type="ARBA" id="ARBA00023163"/>
    </source>
</evidence>
<keyword evidence="4" id="KW-0804">Transcription</keyword>
<dbReference type="InterPro" id="IPR000551">
    <property type="entry name" value="MerR-type_HTH_dom"/>
</dbReference>
<keyword evidence="1" id="KW-0678">Repressor</keyword>